<evidence type="ECO:0000256" key="1">
    <source>
        <dbReference type="SAM" id="Phobius"/>
    </source>
</evidence>
<proteinExistence type="predicted"/>
<keyword evidence="1" id="KW-0472">Membrane</keyword>
<reference evidence="5" key="2">
    <citation type="journal article" date="2019" name="Int. J. Syst. Evol. Microbiol.">
        <title>The Global Catalogue of Microorganisms (GCM) 10K type strain sequencing project: providing services to taxonomists for standard genome sequencing and annotation.</title>
        <authorList>
            <consortium name="The Broad Institute Genomics Platform"/>
            <consortium name="The Broad Institute Genome Sequencing Center for Infectious Disease"/>
            <person name="Wu L."/>
            <person name="Ma J."/>
        </authorList>
    </citation>
    <scope>NUCLEOTIDE SEQUENCE [LARGE SCALE GENOMIC DNA]</scope>
    <source>
        <strain evidence="5">CCM 8933</strain>
    </source>
</reference>
<comment type="caution">
    <text evidence="4">The sequence shown here is derived from an EMBL/GenBank/DDBJ whole genome shotgun (WGS) entry which is preliminary data.</text>
</comment>
<keyword evidence="5" id="KW-1185">Reference proteome</keyword>
<reference evidence="4" key="3">
    <citation type="submission" date="2024-09" db="EMBL/GenBank/DDBJ databases">
        <authorList>
            <person name="Sun Q."/>
            <person name="Mori K."/>
        </authorList>
    </citation>
    <scope>NUCLEOTIDE SEQUENCE</scope>
    <source>
        <strain evidence="4">CCM 8933</strain>
    </source>
</reference>
<dbReference type="Pfam" id="PF13240">
    <property type="entry name" value="Zn_Ribbon_1"/>
    <property type="match status" value="1"/>
</dbReference>
<dbReference type="RefSeq" id="WP_137629208.1">
    <property type="nucleotide sequence ID" value="NZ_BJDJ01000018.1"/>
</dbReference>
<organism evidence="4 5">
    <name type="scientific">Lactiplantibacillus daowaiensis</name>
    <dbReference type="NCBI Taxonomy" id="2559918"/>
    <lineage>
        <taxon>Bacteria</taxon>
        <taxon>Bacillati</taxon>
        <taxon>Bacillota</taxon>
        <taxon>Bacilli</taxon>
        <taxon>Lactobacillales</taxon>
        <taxon>Lactobacillaceae</taxon>
        <taxon>Lactiplantibacillus</taxon>
    </lineage>
</organism>
<dbReference type="Proteomes" id="UP001596282">
    <property type="component" value="Unassembled WGS sequence"/>
</dbReference>
<evidence type="ECO:0000313" key="3">
    <source>
        <dbReference type="EMBL" id="MFC6179802.1"/>
    </source>
</evidence>
<evidence type="ECO:0000313" key="5">
    <source>
        <dbReference type="Proteomes" id="UP001596282"/>
    </source>
</evidence>
<name>A0ABW1RWW9_9LACO</name>
<evidence type="ECO:0000313" key="4">
    <source>
        <dbReference type="EMBL" id="MFC6179866.1"/>
    </source>
</evidence>
<dbReference type="EMBL" id="JBHSSC010000004">
    <property type="protein sequence ID" value="MFC6179866.1"/>
    <property type="molecule type" value="Genomic_DNA"/>
</dbReference>
<sequence length="218" mass="23794">MFCSNCGKKVPAETKFCPHCGADLRGQSVAQPTPQPAATASSTGTAAKAQVTNWWGQVQTWYQSLTRPWLVWLVAVIVVVVIGGGVYRHNSFRATAERYPSWILTTKDGLTGSGSAAYGRISFKSNGRVYTNQDDDASSLTDALSARIEDTGTWHGDHKTVTTNLNTTDSSSSSKMVFTRQGKFSKAINGTKYRGYQVRVDITESGSHESLNMYLLHN</sequence>
<protein>
    <submittedName>
        <fullName evidence="4">Zinc-ribbon domain-containing protein</fullName>
    </submittedName>
</protein>
<accession>A0ABW1RWW9</accession>
<keyword evidence="1" id="KW-0812">Transmembrane</keyword>
<dbReference type="InterPro" id="IPR026870">
    <property type="entry name" value="Zinc_ribbon_dom"/>
</dbReference>
<feature type="transmembrane region" description="Helical" evidence="1">
    <location>
        <begin position="69"/>
        <end position="87"/>
    </location>
</feature>
<dbReference type="EMBL" id="JBHSSC010000004">
    <property type="protein sequence ID" value="MFC6179802.1"/>
    <property type="molecule type" value="Genomic_DNA"/>
</dbReference>
<feature type="domain" description="Zinc-ribbon" evidence="2">
    <location>
        <begin position="2"/>
        <end position="24"/>
    </location>
</feature>
<gene>
    <name evidence="3" type="ORF">ACFP5Y_00840</name>
    <name evidence="4" type="ORF">ACFP5Y_01175</name>
</gene>
<reference evidence="4" key="1">
    <citation type="journal article" date="2014" name="Int. J. Syst. Evol. Microbiol.">
        <title>Complete genome of a new Firmicutes species belonging to the dominant human colonic microbiota ('Ruminococcus bicirculans') reveals two chromosomes and a selective capacity to utilize plant glucans.</title>
        <authorList>
            <consortium name="NISC Comparative Sequencing Program"/>
            <person name="Wegmann U."/>
            <person name="Louis P."/>
            <person name="Goesmann A."/>
            <person name="Henrissat B."/>
            <person name="Duncan S.H."/>
            <person name="Flint H.J."/>
        </authorList>
    </citation>
    <scope>NUCLEOTIDE SEQUENCE</scope>
    <source>
        <strain evidence="4">CCM 8933</strain>
    </source>
</reference>
<evidence type="ECO:0000259" key="2">
    <source>
        <dbReference type="Pfam" id="PF13240"/>
    </source>
</evidence>
<keyword evidence="1" id="KW-1133">Transmembrane helix</keyword>